<dbReference type="EMBL" id="JAYMYQ010000010">
    <property type="protein sequence ID" value="KAK7308716.1"/>
    <property type="molecule type" value="Genomic_DNA"/>
</dbReference>
<dbReference type="AlphaFoldDB" id="A0AAN9K2H5"/>
<gene>
    <name evidence="2" type="ORF">VNO77_42342</name>
</gene>
<evidence type="ECO:0000313" key="2">
    <source>
        <dbReference type="EMBL" id="KAK7308716.1"/>
    </source>
</evidence>
<proteinExistence type="predicted"/>
<comment type="caution">
    <text evidence="2">The sequence shown here is derived from an EMBL/GenBank/DDBJ whole genome shotgun (WGS) entry which is preliminary data.</text>
</comment>
<feature type="compositionally biased region" description="Basic and acidic residues" evidence="1">
    <location>
        <begin position="7"/>
        <end position="21"/>
    </location>
</feature>
<dbReference type="Proteomes" id="UP001367508">
    <property type="component" value="Unassembled WGS sequence"/>
</dbReference>
<protein>
    <submittedName>
        <fullName evidence="2">Uncharacterized protein</fullName>
    </submittedName>
</protein>
<keyword evidence="3" id="KW-1185">Reference proteome</keyword>
<evidence type="ECO:0000256" key="1">
    <source>
        <dbReference type="SAM" id="MobiDB-lite"/>
    </source>
</evidence>
<accession>A0AAN9K2H5</accession>
<name>A0AAN9K2H5_CANGL</name>
<sequence length="70" mass="7842">MGMRGGNDNKEHRRENNKKVDLVESGVRVAKLHPPVSVSDSTFCHSQRASLSHLLFIHSQILNAHNTTHT</sequence>
<feature type="region of interest" description="Disordered" evidence="1">
    <location>
        <begin position="1"/>
        <end position="21"/>
    </location>
</feature>
<organism evidence="2 3">
    <name type="scientific">Canavalia gladiata</name>
    <name type="common">Sword bean</name>
    <name type="synonym">Dolichos gladiatus</name>
    <dbReference type="NCBI Taxonomy" id="3824"/>
    <lineage>
        <taxon>Eukaryota</taxon>
        <taxon>Viridiplantae</taxon>
        <taxon>Streptophyta</taxon>
        <taxon>Embryophyta</taxon>
        <taxon>Tracheophyta</taxon>
        <taxon>Spermatophyta</taxon>
        <taxon>Magnoliopsida</taxon>
        <taxon>eudicotyledons</taxon>
        <taxon>Gunneridae</taxon>
        <taxon>Pentapetalae</taxon>
        <taxon>rosids</taxon>
        <taxon>fabids</taxon>
        <taxon>Fabales</taxon>
        <taxon>Fabaceae</taxon>
        <taxon>Papilionoideae</taxon>
        <taxon>50 kb inversion clade</taxon>
        <taxon>NPAAA clade</taxon>
        <taxon>indigoferoid/millettioid clade</taxon>
        <taxon>Phaseoleae</taxon>
        <taxon>Canavalia</taxon>
    </lineage>
</organism>
<evidence type="ECO:0000313" key="3">
    <source>
        <dbReference type="Proteomes" id="UP001367508"/>
    </source>
</evidence>
<reference evidence="2 3" key="1">
    <citation type="submission" date="2024-01" db="EMBL/GenBank/DDBJ databases">
        <title>The genomes of 5 underutilized Papilionoideae crops provide insights into root nodulation and disease resistanc.</title>
        <authorList>
            <person name="Jiang F."/>
        </authorList>
    </citation>
    <scope>NUCLEOTIDE SEQUENCE [LARGE SCALE GENOMIC DNA]</scope>
    <source>
        <strain evidence="2">LVBAO_FW01</strain>
        <tissue evidence="2">Leaves</tissue>
    </source>
</reference>